<dbReference type="PANTHER" id="PTHR46564">
    <property type="entry name" value="TRANSPOSASE"/>
    <property type="match status" value="1"/>
</dbReference>
<dbReference type="Pfam" id="PF13358">
    <property type="entry name" value="DDE_3"/>
    <property type="match status" value="1"/>
</dbReference>
<dbReference type="PANTHER" id="PTHR46564:SF1">
    <property type="entry name" value="TRANSPOSASE"/>
    <property type="match status" value="1"/>
</dbReference>
<evidence type="ECO:0000259" key="1">
    <source>
        <dbReference type="Pfam" id="PF13358"/>
    </source>
</evidence>
<dbReference type="InterPro" id="IPR038717">
    <property type="entry name" value="Tc1-like_DDE_dom"/>
</dbReference>
<dbReference type="EMBL" id="LACI01000385">
    <property type="protein sequence ID" value="KJU86946.1"/>
    <property type="molecule type" value="Genomic_DNA"/>
</dbReference>
<feature type="domain" description="Tc1-like transposase DDE" evidence="1">
    <location>
        <begin position="44"/>
        <end position="120"/>
    </location>
</feature>
<evidence type="ECO:0000313" key="2">
    <source>
        <dbReference type="EMBL" id="KJU86946.1"/>
    </source>
</evidence>
<gene>
    <name evidence="2" type="ORF">MBAV_000860</name>
</gene>
<keyword evidence="3" id="KW-1185">Reference proteome</keyword>
<sequence>NKLKRLKLTVKKKTFYDPRQDREDVHRKRAEHLKLISGVNPENVIVIDETGTNLTMVREYGWSMVGERAYGKKPFYDGENVTLIGAIGLNGMTASMTIDGGIDNTAVMLFTNKVLCPTLRPGS</sequence>
<proteinExistence type="predicted"/>
<dbReference type="AlphaFoldDB" id="A0A0F3GYG2"/>
<accession>A0A0F3GYG2</accession>
<feature type="non-terminal residue" evidence="2">
    <location>
        <position position="1"/>
    </location>
</feature>
<organism evidence="2 3">
    <name type="scientific">Candidatus Magnetobacterium bavaricum</name>
    <dbReference type="NCBI Taxonomy" id="29290"/>
    <lineage>
        <taxon>Bacteria</taxon>
        <taxon>Pseudomonadati</taxon>
        <taxon>Nitrospirota</taxon>
        <taxon>Thermodesulfovibrionia</taxon>
        <taxon>Thermodesulfovibrionales</taxon>
        <taxon>Candidatus Magnetobacteriaceae</taxon>
        <taxon>Candidatus Magnetobacterium</taxon>
    </lineage>
</organism>
<evidence type="ECO:0000313" key="3">
    <source>
        <dbReference type="Proteomes" id="UP000033423"/>
    </source>
</evidence>
<dbReference type="GO" id="GO:0003676">
    <property type="term" value="F:nucleic acid binding"/>
    <property type="evidence" value="ECO:0007669"/>
    <property type="project" value="InterPro"/>
</dbReference>
<dbReference type="InterPro" id="IPR036397">
    <property type="entry name" value="RNaseH_sf"/>
</dbReference>
<protein>
    <submittedName>
        <fullName evidence="2">Transposase</fullName>
    </submittedName>
</protein>
<name>A0A0F3GYG2_9BACT</name>
<dbReference type="Proteomes" id="UP000033423">
    <property type="component" value="Unassembled WGS sequence"/>
</dbReference>
<reference evidence="2 3" key="1">
    <citation type="submission" date="2015-02" db="EMBL/GenBank/DDBJ databases">
        <title>Single-cell genomics of uncultivated deep-branching MTB reveals a conserved set of magnetosome genes.</title>
        <authorList>
            <person name="Kolinko S."/>
            <person name="Richter M."/>
            <person name="Glockner F.O."/>
            <person name="Brachmann A."/>
            <person name="Schuler D."/>
        </authorList>
    </citation>
    <scope>NUCLEOTIDE SEQUENCE [LARGE SCALE GENOMIC DNA]</scope>
    <source>
        <strain evidence="2">TM-1</strain>
    </source>
</reference>
<dbReference type="Gene3D" id="3.30.420.10">
    <property type="entry name" value="Ribonuclease H-like superfamily/Ribonuclease H"/>
    <property type="match status" value="1"/>
</dbReference>
<comment type="caution">
    <text evidence="2">The sequence shown here is derived from an EMBL/GenBank/DDBJ whole genome shotgun (WGS) entry which is preliminary data.</text>
</comment>